<proteinExistence type="predicted"/>
<gene>
    <name evidence="2" type="ORF">PC117_g25761</name>
</gene>
<organism evidence="2 3">
    <name type="scientific">Phytophthora cactorum</name>
    <dbReference type="NCBI Taxonomy" id="29920"/>
    <lineage>
        <taxon>Eukaryota</taxon>
        <taxon>Sar</taxon>
        <taxon>Stramenopiles</taxon>
        <taxon>Oomycota</taxon>
        <taxon>Peronosporomycetes</taxon>
        <taxon>Peronosporales</taxon>
        <taxon>Peronosporaceae</taxon>
        <taxon>Phytophthora</taxon>
    </lineage>
</organism>
<feature type="compositionally biased region" description="Basic and acidic residues" evidence="1">
    <location>
        <begin position="1"/>
        <end position="10"/>
    </location>
</feature>
<evidence type="ECO:0000256" key="1">
    <source>
        <dbReference type="SAM" id="MobiDB-lite"/>
    </source>
</evidence>
<reference evidence="2" key="1">
    <citation type="submission" date="2018-10" db="EMBL/GenBank/DDBJ databases">
        <title>Effector identification in a new, highly contiguous assembly of the strawberry crown rot pathogen Phytophthora cactorum.</title>
        <authorList>
            <person name="Armitage A.D."/>
            <person name="Nellist C.F."/>
            <person name="Bates H."/>
            <person name="Vickerstaff R.J."/>
            <person name="Harrison R.J."/>
        </authorList>
    </citation>
    <scope>NUCLEOTIDE SEQUENCE</scope>
    <source>
        <strain evidence="2">4040</strain>
    </source>
</reference>
<protein>
    <submittedName>
        <fullName evidence="2">Uncharacterized protein</fullName>
    </submittedName>
</protein>
<dbReference type="VEuPathDB" id="FungiDB:PC110_g19454"/>
<accession>A0A8T1APY6</accession>
<sequence>MTTTRKDPRPLLKPLTDLADRVSRTPINPRQRRALGFDVTVDAPTSGDPPPANLAPRPVPQPSDAATVLDFVQRRETVARYVRDAIAAAVDQQKENANRRTGTSTSLTWVTPIRSNFLPRCAFIPPFTSANCAATDPRLSPATLMLPAFMLRLYVARLLPMANATAELVIVLLQLLQAASHLIEALRDHNVLPTTTLLRFSVTARRPSWIVRGMSVISWKR</sequence>
<dbReference type="EMBL" id="RCMK01002104">
    <property type="protein sequence ID" value="KAG2884716.1"/>
    <property type="molecule type" value="Genomic_DNA"/>
</dbReference>
<evidence type="ECO:0000313" key="2">
    <source>
        <dbReference type="EMBL" id="KAG2884716.1"/>
    </source>
</evidence>
<name>A0A8T1APY6_9STRA</name>
<dbReference type="Proteomes" id="UP000736787">
    <property type="component" value="Unassembled WGS sequence"/>
</dbReference>
<feature type="compositionally biased region" description="Pro residues" evidence="1">
    <location>
        <begin position="47"/>
        <end position="61"/>
    </location>
</feature>
<dbReference type="AlphaFoldDB" id="A0A8T1APY6"/>
<comment type="caution">
    <text evidence="2">The sequence shown here is derived from an EMBL/GenBank/DDBJ whole genome shotgun (WGS) entry which is preliminary data.</text>
</comment>
<feature type="region of interest" description="Disordered" evidence="1">
    <location>
        <begin position="1"/>
        <end position="62"/>
    </location>
</feature>
<evidence type="ECO:0000313" key="3">
    <source>
        <dbReference type="Proteomes" id="UP000736787"/>
    </source>
</evidence>